<sequence length="169" mass="19416">MGKNYQIMNKERESQGQGVCEKIFKLAVNISPTFRSFRRNSPQFATNTKPKIDHQRNYTANISKPVSIVDQLELNRQQIPSQNLSTASNNMVLVEYNHIAGENSATTRKFRGESIKDVNKSSVKNMITTIVHHHEINEGPKDDNDRFSNYIDYVKNKMRSISSFDDKYG</sequence>
<reference evidence="1 2" key="1">
    <citation type="journal article" date="2021" name="bioRxiv">
        <title>Chromosome-scale and haplotype-resolved genome assembly of a tetraploid potato cultivar.</title>
        <authorList>
            <person name="Sun H."/>
            <person name="Jiao W.-B."/>
            <person name="Krause K."/>
            <person name="Campoy J.A."/>
            <person name="Goel M."/>
            <person name="Folz-Donahue K."/>
            <person name="Kukat C."/>
            <person name="Huettel B."/>
            <person name="Schneeberger K."/>
        </authorList>
    </citation>
    <scope>NUCLEOTIDE SEQUENCE [LARGE SCALE GENOMIC DNA]</scope>
    <source>
        <strain evidence="1">SolTubOtavaFocal</strain>
        <tissue evidence="1">Leaves</tissue>
    </source>
</reference>
<dbReference type="EMBL" id="JAIVGD010000028">
    <property type="protein sequence ID" value="KAH0738673.1"/>
    <property type="molecule type" value="Genomic_DNA"/>
</dbReference>
<evidence type="ECO:0008006" key="3">
    <source>
        <dbReference type="Google" id="ProtNLM"/>
    </source>
</evidence>
<accession>A0ABQ7TVZ5</accession>
<dbReference type="Proteomes" id="UP000826656">
    <property type="component" value="Unassembled WGS sequence"/>
</dbReference>
<dbReference type="PANTHER" id="PTHR36746">
    <property type="entry name" value="BNAC04G51760D PROTEIN"/>
    <property type="match status" value="1"/>
</dbReference>
<gene>
    <name evidence="1" type="ORF">KY290_037378</name>
</gene>
<evidence type="ECO:0000313" key="1">
    <source>
        <dbReference type="EMBL" id="KAH0738673.1"/>
    </source>
</evidence>
<protein>
    <recommendedName>
        <fullName evidence="3">Ulp1 protease family, C-terminal catalytic domain containing protein</fullName>
    </recommendedName>
</protein>
<keyword evidence="2" id="KW-1185">Reference proteome</keyword>
<comment type="caution">
    <text evidence="1">The sequence shown here is derived from an EMBL/GenBank/DDBJ whole genome shotgun (WGS) entry which is preliminary data.</text>
</comment>
<name>A0ABQ7TVZ5_SOLTU</name>
<dbReference type="PANTHER" id="PTHR36746:SF7">
    <property type="match status" value="1"/>
</dbReference>
<organism evidence="1 2">
    <name type="scientific">Solanum tuberosum</name>
    <name type="common">Potato</name>
    <dbReference type="NCBI Taxonomy" id="4113"/>
    <lineage>
        <taxon>Eukaryota</taxon>
        <taxon>Viridiplantae</taxon>
        <taxon>Streptophyta</taxon>
        <taxon>Embryophyta</taxon>
        <taxon>Tracheophyta</taxon>
        <taxon>Spermatophyta</taxon>
        <taxon>Magnoliopsida</taxon>
        <taxon>eudicotyledons</taxon>
        <taxon>Gunneridae</taxon>
        <taxon>Pentapetalae</taxon>
        <taxon>asterids</taxon>
        <taxon>lamiids</taxon>
        <taxon>Solanales</taxon>
        <taxon>Solanaceae</taxon>
        <taxon>Solanoideae</taxon>
        <taxon>Solaneae</taxon>
        <taxon>Solanum</taxon>
    </lineage>
</organism>
<evidence type="ECO:0000313" key="2">
    <source>
        <dbReference type="Proteomes" id="UP000826656"/>
    </source>
</evidence>
<proteinExistence type="predicted"/>